<name>A0A1E5SHJ4_9FLAO</name>
<dbReference type="Pfam" id="PF19266">
    <property type="entry name" value="CIS_tube"/>
    <property type="match status" value="1"/>
</dbReference>
<reference evidence="2 3" key="1">
    <citation type="submission" date="2016-05" db="EMBL/GenBank/DDBJ databases">
        <title>Draft Genome Sequence of Algibacter sp. Strain SK-16 Isolated from the Surface Water of Aburatsubo Inlet.</title>
        <authorList>
            <person name="Wong S.-K."/>
            <person name="Yoshizawa S."/>
            <person name="Nakajima Y."/>
            <person name="Ogura Y."/>
            <person name="Tetsuya H."/>
            <person name="Hamasaki K."/>
        </authorList>
    </citation>
    <scope>NUCLEOTIDE SEQUENCE [LARGE SCALE GENOMIC DNA]</scope>
    <source>
        <strain evidence="2 3">SK-16</strain>
    </source>
</reference>
<comment type="caution">
    <text evidence="2">The sequence shown here is derived from an EMBL/GenBank/DDBJ whole genome shotgun (WGS) entry which is preliminary data.</text>
</comment>
<dbReference type="PROSITE" id="PS51782">
    <property type="entry name" value="LYSM"/>
    <property type="match status" value="1"/>
</dbReference>
<dbReference type="InterPro" id="IPR045361">
    <property type="entry name" value="CIS_tube_prot_N"/>
</dbReference>
<dbReference type="Gene3D" id="3.10.350.10">
    <property type="entry name" value="LysM domain"/>
    <property type="match status" value="1"/>
</dbReference>
<organism evidence="2 3">
    <name type="scientific">Flavivirga aquatica</name>
    <dbReference type="NCBI Taxonomy" id="1849968"/>
    <lineage>
        <taxon>Bacteria</taxon>
        <taxon>Pseudomonadati</taxon>
        <taxon>Bacteroidota</taxon>
        <taxon>Flavobacteriia</taxon>
        <taxon>Flavobacteriales</taxon>
        <taxon>Flavobacteriaceae</taxon>
        <taxon>Flavivirga</taxon>
    </lineage>
</organism>
<dbReference type="AlphaFoldDB" id="A0A1E5SHJ4"/>
<feature type="domain" description="LysM" evidence="1">
    <location>
        <begin position="175"/>
        <end position="222"/>
    </location>
</feature>
<evidence type="ECO:0000259" key="1">
    <source>
        <dbReference type="PROSITE" id="PS51782"/>
    </source>
</evidence>
<dbReference type="InterPro" id="IPR036779">
    <property type="entry name" value="LysM_dom_sf"/>
</dbReference>
<dbReference type="RefSeq" id="WP_069831279.1">
    <property type="nucleotide sequence ID" value="NZ_MDJD01000054.1"/>
</dbReference>
<dbReference type="InterPro" id="IPR018392">
    <property type="entry name" value="LysM"/>
</dbReference>
<dbReference type="STRING" id="1849968.A8C32_05165"/>
<evidence type="ECO:0000313" key="3">
    <source>
        <dbReference type="Proteomes" id="UP000095713"/>
    </source>
</evidence>
<protein>
    <recommendedName>
        <fullName evidence="1">LysM domain-containing protein</fullName>
    </recommendedName>
</protein>
<dbReference type="EMBL" id="MDJD01000054">
    <property type="protein sequence ID" value="OEJ98591.1"/>
    <property type="molecule type" value="Genomic_DNA"/>
</dbReference>
<dbReference type="OrthoDB" id="9815939at2"/>
<dbReference type="Proteomes" id="UP000095713">
    <property type="component" value="Unassembled WGS sequence"/>
</dbReference>
<proteinExistence type="predicted"/>
<keyword evidence="3" id="KW-1185">Reference proteome</keyword>
<sequence>MSKDLMEIIAYSDNEYSSETGDSCTVQINPASYTHEHTIEYNKFQPVGSPGTSVWYKGTPPEKVTFDIYFDATGAVSSSSISSLLSTITPVSDQIDTFKATCFTYNGSIHEPNYLMLSWGTLVFKCKLTSLNISYTLFQSDGTPLRAKLSVAFEGAISADDIASEADNQSPDLTHFIEMKDGDTLPLICYRIYGDSSYYTEVAAYNNILNFRNIAPGTKLYLPPLK</sequence>
<accession>A0A1E5SHJ4</accession>
<gene>
    <name evidence="2" type="ORF">A8C32_05165</name>
</gene>
<evidence type="ECO:0000313" key="2">
    <source>
        <dbReference type="EMBL" id="OEJ98591.1"/>
    </source>
</evidence>